<organism evidence="8 9">
    <name type="scientific">Candidatus Onthovivens merdipullorum</name>
    <dbReference type="NCBI Taxonomy" id="2840889"/>
    <lineage>
        <taxon>Bacteria</taxon>
        <taxon>Bacillati</taxon>
        <taxon>Bacillota</taxon>
        <taxon>Bacilli</taxon>
        <taxon>Bacillales</taxon>
        <taxon>Candidatus Onthovivens</taxon>
    </lineage>
</organism>
<comment type="function">
    <text evidence="7">This protein is part of the stalk that links CF(0) to CF(1). It either transmits conformational changes from CF(0) to CF(1) or is implicated in proton conduction.</text>
</comment>
<evidence type="ECO:0000256" key="7">
    <source>
        <dbReference type="HAMAP-Rule" id="MF_01416"/>
    </source>
</evidence>
<evidence type="ECO:0000256" key="4">
    <source>
        <dbReference type="ARBA" id="ARBA00023065"/>
    </source>
</evidence>
<dbReference type="InterPro" id="IPR026015">
    <property type="entry name" value="ATP_synth_OSCP/delta_N_sf"/>
</dbReference>
<keyword evidence="2 7" id="KW-0813">Transport</keyword>
<evidence type="ECO:0000256" key="1">
    <source>
        <dbReference type="ARBA" id="ARBA00004370"/>
    </source>
</evidence>
<protein>
    <recommendedName>
        <fullName evidence="7">ATP synthase subunit delta</fullName>
    </recommendedName>
    <alternativeName>
        <fullName evidence="7">ATP synthase F(1) sector subunit delta</fullName>
    </alternativeName>
    <alternativeName>
        <fullName evidence="7">F-type ATPase subunit delta</fullName>
        <shortName evidence="7">F-ATPase subunit delta</shortName>
    </alternativeName>
</protein>
<name>A0A9D9GW68_9BACL</name>
<keyword evidence="6 7" id="KW-0066">ATP synthesis</keyword>
<dbReference type="HAMAP" id="MF_01416">
    <property type="entry name" value="ATP_synth_delta_bact"/>
    <property type="match status" value="1"/>
</dbReference>
<dbReference type="Gene3D" id="1.10.520.20">
    <property type="entry name" value="N-terminal domain of the delta subunit of the F1F0-ATP synthase"/>
    <property type="match status" value="1"/>
</dbReference>
<reference evidence="8" key="2">
    <citation type="journal article" date="2021" name="PeerJ">
        <title>Extensive microbial diversity within the chicken gut microbiome revealed by metagenomics and culture.</title>
        <authorList>
            <person name="Gilroy R."/>
            <person name="Ravi A."/>
            <person name="Getino M."/>
            <person name="Pursley I."/>
            <person name="Horton D.L."/>
            <person name="Alikhan N.F."/>
            <person name="Baker D."/>
            <person name="Gharbi K."/>
            <person name="Hall N."/>
            <person name="Watson M."/>
            <person name="Adriaenssens E.M."/>
            <person name="Foster-Nyarko E."/>
            <person name="Jarju S."/>
            <person name="Secka A."/>
            <person name="Antonio M."/>
            <person name="Oren A."/>
            <person name="Chaudhuri R.R."/>
            <person name="La Ragione R."/>
            <person name="Hildebrand F."/>
            <person name="Pallen M.J."/>
        </authorList>
    </citation>
    <scope>NUCLEOTIDE SEQUENCE</scope>
    <source>
        <strain evidence="8">11159</strain>
    </source>
</reference>
<keyword evidence="4 7" id="KW-0406">Ion transport</keyword>
<dbReference type="InterPro" id="IPR000711">
    <property type="entry name" value="ATPase_OSCP/dsu"/>
</dbReference>
<evidence type="ECO:0000256" key="3">
    <source>
        <dbReference type="ARBA" id="ARBA00022781"/>
    </source>
</evidence>
<dbReference type="SUPFAM" id="SSF47928">
    <property type="entry name" value="N-terminal domain of the delta subunit of the F1F0-ATP synthase"/>
    <property type="match status" value="1"/>
</dbReference>
<gene>
    <name evidence="7 8" type="primary">atpH</name>
    <name evidence="8" type="ORF">IAC58_00470</name>
</gene>
<dbReference type="PANTHER" id="PTHR11910">
    <property type="entry name" value="ATP SYNTHASE DELTA CHAIN"/>
    <property type="match status" value="1"/>
</dbReference>
<dbReference type="Proteomes" id="UP000823613">
    <property type="component" value="Unassembled WGS sequence"/>
</dbReference>
<keyword evidence="5 7" id="KW-0472">Membrane</keyword>
<dbReference type="EMBL" id="JADIMY010000009">
    <property type="protein sequence ID" value="MBO8427024.1"/>
    <property type="molecule type" value="Genomic_DNA"/>
</dbReference>
<evidence type="ECO:0000256" key="6">
    <source>
        <dbReference type="ARBA" id="ARBA00023310"/>
    </source>
</evidence>
<dbReference type="AlphaFoldDB" id="A0A9D9GW68"/>
<evidence type="ECO:0000313" key="9">
    <source>
        <dbReference type="Proteomes" id="UP000823613"/>
    </source>
</evidence>
<comment type="function">
    <text evidence="7">F(1)F(0) ATP synthase produces ATP from ADP in the presence of a proton or sodium gradient. F-type ATPases consist of two structural domains, F(1) containing the extramembraneous catalytic core and F(0) containing the membrane proton channel, linked together by a central stalk and a peripheral stalk. During catalysis, ATP synthesis in the catalytic domain of F(1) is coupled via a rotary mechanism of the central stalk subunits to proton translocation.</text>
</comment>
<evidence type="ECO:0000256" key="5">
    <source>
        <dbReference type="ARBA" id="ARBA00023136"/>
    </source>
</evidence>
<keyword evidence="7" id="KW-1003">Cell membrane</keyword>
<comment type="subcellular location">
    <subcellularLocation>
        <location evidence="7">Cell membrane</location>
        <topology evidence="7">Peripheral membrane protein</topology>
    </subcellularLocation>
    <subcellularLocation>
        <location evidence="1">Membrane</location>
    </subcellularLocation>
</comment>
<evidence type="ECO:0000313" key="8">
    <source>
        <dbReference type="EMBL" id="MBO8427024.1"/>
    </source>
</evidence>
<dbReference type="GO" id="GO:0046933">
    <property type="term" value="F:proton-transporting ATP synthase activity, rotational mechanism"/>
    <property type="evidence" value="ECO:0007669"/>
    <property type="project" value="UniProtKB-UniRule"/>
</dbReference>
<keyword evidence="7" id="KW-0139">CF(1)</keyword>
<sequence length="187" mass="22324">MYNKELLIKITEGIYESSLQNKLTLVYKEELKFLNWILSSNKELLDYLKSPFINYDEKEKMIDKLFENLLVNEVLIFLKYLVNKRLIFYIHDIYKEFIRLSDIDENIVTGIIYTPFNIDDARHKKIEDVMSKKLNKKVILKEQIETSLICGIRIMINENIYEYSINSRLEDIKTNLINDINRGENNA</sequence>
<dbReference type="GO" id="GO:0005886">
    <property type="term" value="C:plasma membrane"/>
    <property type="evidence" value="ECO:0007669"/>
    <property type="project" value="UniProtKB-SubCell"/>
</dbReference>
<dbReference type="GO" id="GO:0045259">
    <property type="term" value="C:proton-transporting ATP synthase complex"/>
    <property type="evidence" value="ECO:0007669"/>
    <property type="project" value="UniProtKB-KW"/>
</dbReference>
<comment type="caution">
    <text evidence="8">The sequence shown here is derived from an EMBL/GenBank/DDBJ whole genome shotgun (WGS) entry which is preliminary data.</text>
</comment>
<evidence type="ECO:0000256" key="2">
    <source>
        <dbReference type="ARBA" id="ARBA00022448"/>
    </source>
</evidence>
<accession>A0A9D9GW68</accession>
<dbReference type="NCBIfam" id="TIGR01145">
    <property type="entry name" value="ATP_synt_delta"/>
    <property type="match status" value="1"/>
</dbReference>
<comment type="similarity">
    <text evidence="7">Belongs to the ATPase delta chain family.</text>
</comment>
<proteinExistence type="inferred from homology"/>
<reference evidence="8" key="1">
    <citation type="submission" date="2020-10" db="EMBL/GenBank/DDBJ databases">
        <authorList>
            <person name="Gilroy R."/>
        </authorList>
    </citation>
    <scope>NUCLEOTIDE SEQUENCE</scope>
    <source>
        <strain evidence="8">11159</strain>
    </source>
</reference>
<keyword evidence="3 7" id="KW-0375">Hydrogen ion transport</keyword>
<dbReference type="Pfam" id="PF00213">
    <property type="entry name" value="OSCP"/>
    <property type="match status" value="1"/>
</dbReference>